<name>A0A1R3GPV8_COCAP</name>
<dbReference type="Gramene" id="OMO60134">
    <property type="protein sequence ID" value="OMO60134"/>
    <property type="gene ID" value="CCACVL1_24378"/>
</dbReference>
<proteinExistence type="predicted"/>
<evidence type="ECO:0000256" key="1">
    <source>
        <dbReference type="SAM" id="MobiDB-lite"/>
    </source>
</evidence>
<feature type="non-terminal residue" evidence="2">
    <location>
        <position position="1"/>
    </location>
</feature>
<comment type="caution">
    <text evidence="2">The sequence shown here is derived from an EMBL/GenBank/DDBJ whole genome shotgun (WGS) entry which is preliminary data.</text>
</comment>
<organism evidence="2 3">
    <name type="scientific">Corchorus capsularis</name>
    <name type="common">Jute</name>
    <dbReference type="NCBI Taxonomy" id="210143"/>
    <lineage>
        <taxon>Eukaryota</taxon>
        <taxon>Viridiplantae</taxon>
        <taxon>Streptophyta</taxon>
        <taxon>Embryophyta</taxon>
        <taxon>Tracheophyta</taxon>
        <taxon>Spermatophyta</taxon>
        <taxon>Magnoliopsida</taxon>
        <taxon>eudicotyledons</taxon>
        <taxon>Gunneridae</taxon>
        <taxon>Pentapetalae</taxon>
        <taxon>rosids</taxon>
        <taxon>malvids</taxon>
        <taxon>Malvales</taxon>
        <taxon>Malvaceae</taxon>
        <taxon>Grewioideae</taxon>
        <taxon>Apeibeae</taxon>
        <taxon>Corchorus</taxon>
    </lineage>
</organism>
<sequence length="41" mass="4541">KERGRGEAAGDESREPRSPADVVESKKERRGWAGDLGIEKM</sequence>
<evidence type="ECO:0000313" key="2">
    <source>
        <dbReference type="EMBL" id="OMO60134.1"/>
    </source>
</evidence>
<feature type="region of interest" description="Disordered" evidence="1">
    <location>
        <begin position="1"/>
        <end position="41"/>
    </location>
</feature>
<gene>
    <name evidence="2" type="ORF">CCACVL1_24378</name>
</gene>
<reference evidence="2 3" key="1">
    <citation type="submission" date="2013-09" db="EMBL/GenBank/DDBJ databases">
        <title>Corchorus capsularis genome sequencing.</title>
        <authorList>
            <person name="Alam M."/>
            <person name="Haque M.S."/>
            <person name="Islam M.S."/>
            <person name="Emdad E.M."/>
            <person name="Islam M.M."/>
            <person name="Ahmed B."/>
            <person name="Halim A."/>
            <person name="Hossen Q.M.M."/>
            <person name="Hossain M.Z."/>
            <person name="Ahmed R."/>
            <person name="Khan M.M."/>
            <person name="Islam R."/>
            <person name="Rashid M.M."/>
            <person name="Khan S.A."/>
            <person name="Rahman M.S."/>
            <person name="Alam M."/>
        </authorList>
    </citation>
    <scope>NUCLEOTIDE SEQUENCE [LARGE SCALE GENOMIC DNA]</scope>
    <source>
        <strain evidence="3">cv. CVL-1</strain>
        <tissue evidence="2">Whole seedling</tissue>
    </source>
</reference>
<accession>A0A1R3GPV8</accession>
<dbReference type="AlphaFoldDB" id="A0A1R3GPV8"/>
<protein>
    <submittedName>
        <fullName evidence="2">Uncharacterized protein</fullName>
    </submittedName>
</protein>
<evidence type="ECO:0000313" key="3">
    <source>
        <dbReference type="Proteomes" id="UP000188268"/>
    </source>
</evidence>
<keyword evidence="3" id="KW-1185">Reference proteome</keyword>
<dbReference type="Proteomes" id="UP000188268">
    <property type="component" value="Unassembled WGS sequence"/>
</dbReference>
<dbReference type="EMBL" id="AWWV01013759">
    <property type="protein sequence ID" value="OMO60134.1"/>
    <property type="molecule type" value="Genomic_DNA"/>
</dbReference>